<organism evidence="2 3">
    <name type="scientific">Flaviramulus multivorans</name>
    <dbReference type="NCBI Taxonomy" id="1304750"/>
    <lineage>
        <taxon>Bacteria</taxon>
        <taxon>Pseudomonadati</taxon>
        <taxon>Bacteroidota</taxon>
        <taxon>Flavobacteriia</taxon>
        <taxon>Flavobacteriales</taxon>
        <taxon>Flavobacteriaceae</taxon>
        <taxon>Flaviramulus</taxon>
    </lineage>
</organism>
<keyword evidence="1" id="KW-0812">Transmembrane</keyword>
<keyword evidence="1" id="KW-1133">Transmembrane helix</keyword>
<proteinExistence type="predicted"/>
<dbReference type="RefSeq" id="WP_237229318.1">
    <property type="nucleotide sequence ID" value="NZ_JAKKDV010000001.1"/>
</dbReference>
<evidence type="ECO:0000313" key="2">
    <source>
        <dbReference type="EMBL" id="MCF7559003.1"/>
    </source>
</evidence>
<evidence type="ECO:0000256" key="1">
    <source>
        <dbReference type="SAM" id="Phobius"/>
    </source>
</evidence>
<evidence type="ECO:0000313" key="3">
    <source>
        <dbReference type="Proteomes" id="UP001200022"/>
    </source>
</evidence>
<dbReference type="EMBL" id="JAKKDV010000001">
    <property type="protein sequence ID" value="MCF7559003.1"/>
    <property type="molecule type" value="Genomic_DNA"/>
</dbReference>
<reference evidence="2 3" key="1">
    <citation type="submission" date="2022-01" db="EMBL/GenBank/DDBJ databases">
        <title>Draft genome sequence of Sabulilitoribacter multivorans KCTC 32326.</title>
        <authorList>
            <person name="Oh J.-S."/>
        </authorList>
    </citation>
    <scope>NUCLEOTIDE SEQUENCE [LARGE SCALE GENOMIC DNA]</scope>
    <source>
        <strain evidence="2 3">M-M16</strain>
    </source>
</reference>
<dbReference type="Proteomes" id="UP001200022">
    <property type="component" value="Unassembled WGS sequence"/>
</dbReference>
<name>A0ABS9IDY6_9FLAO</name>
<gene>
    <name evidence="2" type="ORF">L3X39_00010</name>
</gene>
<accession>A0ABS9IDY6</accession>
<protein>
    <submittedName>
        <fullName evidence="2">Uncharacterized protein</fullName>
    </submittedName>
</protein>
<comment type="caution">
    <text evidence="2">The sequence shown here is derived from an EMBL/GenBank/DDBJ whole genome shotgun (WGS) entry which is preliminary data.</text>
</comment>
<keyword evidence="1" id="KW-0472">Membrane</keyword>
<keyword evidence="3" id="KW-1185">Reference proteome</keyword>
<feature type="transmembrane region" description="Helical" evidence="1">
    <location>
        <begin position="12"/>
        <end position="33"/>
    </location>
</feature>
<sequence length="178" mass="20336">MKEKIYNLGKKALMIWGGISLIGIILIFGYLAYSTTIGNKTVENKATKSDVRFVLNWCGLGDDRIEKVSNSYESGRSFTGDYLDAYGIDISKVTHDELKNKKGFYRLDSLPKVLNDAVEMTNGWQYQIPWFPKLKDLQKEDVYVYPWSIYCNGIDPSGAELIFVIPNENKVYYIGTKM</sequence>